<evidence type="ECO:0000313" key="3">
    <source>
        <dbReference type="EMBL" id="PAM68723.1"/>
    </source>
</evidence>
<dbReference type="PROSITE" id="PS00061">
    <property type="entry name" value="ADH_SHORT"/>
    <property type="match status" value="1"/>
</dbReference>
<dbReference type="RefSeq" id="WP_095378680.1">
    <property type="nucleotide sequence ID" value="NZ_NJGC01000024.1"/>
</dbReference>
<evidence type="ECO:0000256" key="2">
    <source>
        <dbReference type="ARBA" id="ARBA00023002"/>
    </source>
</evidence>
<dbReference type="GO" id="GO:0016020">
    <property type="term" value="C:membrane"/>
    <property type="evidence" value="ECO:0007669"/>
    <property type="project" value="TreeGrafter"/>
</dbReference>
<evidence type="ECO:0000256" key="1">
    <source>
        <dbReference type="ARBA" id="ARBA00006484"/>
    </source>
</evidence>
<dbReference type="PRINTS" id="PR00081">
    <property type="entry name" value="GDHRDH"/>
</dbReference>
<dbReference type="InterPro" id="IPR002347">
    <property type="entry name" value="SDR_fam"/>
</dbReference>
<sequence length="243" mass="25298">MQKILIIGATSAIAESVARLYAARAAALYLVGRSTGKLDAIAADLRVRGAQHVHTGVLDVNDVAAHGALLDNAWAALGGIDTVLIAHGTLPDQAACDASVDLSLREFATNGTSTIALAAALAQRLQSGASLAVISSVAGDRGRASNYLYGSAKAAVTAYLSGLGQRLRPAGINVLVIKPGFVDTPMTAAFKKGALWATPDKVAAGILKAIGKHKAVAYLPGFWWAIMMIIKNIPEFVFRRIKL</sequence>
<reference evidence="3 4" key="1">
    <citation type="submission" date="2017-06" db="EMBL/GenBank/DDBJ databases">
        <title>Genome sequencing and assembly of Stenotrophomonas maltophilia DF07.</title>
        <authorList>
            <person name="Iyer R."/>
        </authorList>
    </citation>
    <scope>NUCLEOTIDE SEQUENCE [LARGE SCALE GENOMIC DNA]</scope>
    <source>
        <strain evidence="3 4">DF07</strain>
    </source>
</reference>
<organism evidence="3 4">
    <name type="scientific">Stenotrophomonas maltophilia</name>
    <name type="common">Pseudomonas maltophilia</name>
    <name type="synonym">Xanthomonas maltophilia</name>
    <dbReference type="NCBI Taxonomy" id="40324"/>
    <lineage>
        <taxon>Bacteria</taxon>
        <taxon>Pseudomonadati</taxon>
        <taxon>Pseudomonadota</taxon>
        <taxon>Gammaproteobacteria</taxon>
        <taxon>Lysobacterales</taxon>
        <taxon>Lysobacteraceae</taxon>
        <taxon>Stenotrophomonas</taxon>
        <taxon>Stenotrophomonas maltophilia group</taxon>
    </lineage>
</organism>
<dbReference type="NCBIfam" id="NF005489">
    <property type="entry name" value="PRK07102.1"/>
    <property type="match status" value="1"/>
</dbReference>
<dbReference type="Pfam" id="PF00106">
    <property type="entry name" value="adh_short"/>
    <property type="match status" value="1"/>
</dbReference>
<dbReference type="EMBL" id="NJGC01000024">
    <property type="protein sequence ID" value="PAM68723.1"/>
    <property type="molecule type" value="Genomic_DNA"/>
</dbReference>
<dbReference type="InterPro" id="IPR036291">
    <property type="entry name" value="NAD(P)-bd_dom_sf"/>
</dbReference>
<comment type="caution">
    <text evidence="3">The sequence shown here is derived from an EMBL/GenBank/DDBJ whole genome shotgun (WGS) entry which is preliminary data.</text>
</comment>
<dbReference type="InterPro" id="IPR020904">
    <property type="entry name" value="Sc_DH/Rdtase_CS"/>
</dbReference>
<name>A0A270N9B7_STEMA</name>
<dbReference type="GO" id="GO:0016491">
    <property type="term" value="F:oxidoreductase activity"/>
    <property type="evidence" value="ECO:0007669"/>
    <property type="project" value="UniProtKB-KW"/>
</dbReference>
<gene>
    <name evidence="3" type="ORF">CEK00_17450</name>
</gene>
<dbReference type="Proteomes" id="UP000216433">
    <property type="component" value="Unassembled WGS sequence"/>
</dbReference>
<dbReference type="Gene3D" id="3.40.50.720">
    <property type="entry name" value="NAD(P)-binding Rossmann-like Domain"/>
    <property type="match status" value="1"/>
</dbReference>
<evidence type="ECO:0000313" key="4">
    <source>
        <dbReference type="Proteomes" id="UP000216433"/>
    </source>
</evidence>
<dbReference type="SUPFAM" id="SSF51735">
    <property type="entry name" value="NAD(P)-binding Rossmann-fold domains"/>
    <property type="match status" value="1"/>
</dbReference>
<keyword evidence="2" id="KW-0560">Oxidoreductase</keyword>
<protein>
    <submittedName>
        <fullName evidence="3">Short-chain dehydrogenase</fullName>
    </submittedName>
</protein>
<dbReference type="PANTHER" id="PTHR44196">
    <property type="entry name" value="DEHYDROGENASE/REDUCTASE SDR FAMILY MEMBER 7B"/>
    <property type="match status" value="1"/>
</dbReference>
<dbReference type="PANTHER" id="PTHR44196:SF1">
    <property type="entry name" value="DEHYDROGENASE_REDUCTASE SDR FAMILY MEMBER 7B"/>
    <property type="match status" value="1"/>
</dbReference>
<proteinExistence type="inferred from homology"/>
<accession>A0A270N9B7</accession>
<comment type="similarity">
    <text evidence="1">Belongs to the short-chain dehydrogenases/reductases (SDR) family.</text>
</comment>
<dbReference type="AlphaFoldDB" id="A0A270N9B7"/>